<keyword evidence="2" id="KW-1185">Reference proteome</keyword>
<evidence type="ECO:0000256" key="1">
    <source>
        <dbReference type="SAM" id="SignalP"/>
    </source>
</evidence>
<dbReference type="Proteomes" id="UP000887540">
    <property type="component" value="Unplaced"/>
</dbReference>
<evidence type="ECO:0000313" key="3">
    <source>
        <dbReference type="WBParaSite" id="ACRNAN_Path_1109.g4271.t1"/>
    </source>
</evidence>
<protein>
    <submittedName>
        <fullName evidence="3">C6 domain-containing protein</fullName>
    </submittedName>
</protein>
<sequence>MALQFVFVLAVVAKSVLATTCPSSCPNLNIASGSQPITQAMTTNQYNCTSPHIKCVNPNGGSVYFVFYYNGTQVASVSGNGAVFDAVNCSTEKYQWITVNGAGVKVSSVTCSSP</sequence>
<proteinExistence type="predicted"/>
<accession>A0A914BVN6</accession>
<name>A0A914BVN6_9BILA</name>
<keyword evidence="1" id="KW-0732">Signal</keyword>
<feature type="chain" id="PRO_5037253552" evidence="1">
    <location>
        <begin position="19"/>
        <end position="114"/>
    </location>
</feature>
<dbReference type="WBParaSite" id="ACRNAN_Path_1109.g4271.t1">
    <property type="protein sequence ID" value="ACRNAN_Path_1109.g4271.t1"/>
    <property type="gene ID" value="ACRNAN_Path_1109.g4271"/>
</dbReference>
<organism evidence="2 3">
    <name type="scientific">Acrobeloides nanus</name>
    <dbReference type="NCBI Taxonomy" id="290746"/>
    <lineage>
        <taxon>Eukaryota</taxon>
        <taxon>Metazoa</taxon>
        <taxon>Ecdysozoa</taxon>
        <taxon>Nematoda</taxon>
        <taxon>Chromadorea</taxon>
        <taxon>Rhabditida</taxon>
        <taxon>Tylenchina</taxon>
        <taxon>Cephalobomorpha</taxon>
        <taxon>Cephaloboidea</taxon>
        <taxon>Cephalobidae</taxon>
        <taxon>Acrobeloides</taxon>
    </lineage>
</organism>
<dbReference type="AlphaFoldDB" id="A0A914BVN6"/>
<evidence type="ECO:0000313" key="2">
    <source>
        <dbReference type="Proteomes" id="UP000887540"/>
    </source>
</evidence>
<reference evidence="3" key="1">
    <citation type="submission" date="2022-11" db="UniProtKB">
        <authorList>
            <consortium name="WormBaseParasite"/>
        </authorList>
    </citation>
    <scope>IDENTIFICATION</scope>
</reference>
<feature type="signal peptide" evidence="1">
    <location>
        <begin position="1"/>
        <end position="18"/>
    </location>
</feature>